<dbReference type="Proteomes" id="UP000580051">
    <property type="component" value="Unassembled WGS sequence"/>
</dbReference>
<evidence type="ECO:0000313" key="2">
    <source>
        <dbReference type="Proteomes" id="UP000580051"/>
    </source>
</evidence>
<evidence type="ECO:0000313" key="1">
    <source>
        <dbReference type="EMBL" id="GFP21588.1"/>
    </source>
</evidence>
<dbReference type="EMBL" id="BLRV01000066">
    <property type="protein sequence ID" value="GFP21588.1"/>
    <property type="molecule type" value="Genomic_DNA"/>
</dbReference>
<sequence>FDVKLADPELHLKYTGRRNDIIIENLAKCIQERVKDVIPRVPLIPGITTCSDNLQKISCILQETGIRRCWLLPYNPSGFSKRRTIGKPMVNTPDRMLTKKEIAECAGFFSWAELVEM</sequence>
<dbReference type="Gene3D" id="3.80.30.10">
    <property type="entry name" value="pyruvate-formate lyase- activating enzyme"/>
    <property type="match status" value="1"/>
</dbReference>
<organism evidence="1 2">
    <name type="scientific">Candidatus Hakubella thermalkaliphila</name>
    <dbReference type="NCBI Taxonomy" id="2754717"/>
    <lineage>
        <taxon>Bacteria</taxon>
        <taxon>Bacillati</taxon>
        <taxon>Actinomycetota</taxon>
        <taxon>Actinomycetota incertae sedis</taxon>
        <taxon>Candidatus Hakubellales</taxon>
        <taxon>Candidatus Hakubellaceae</taxon>
        <taxon>Candidatus Hakubella</taxon>
    </lineage>
</organism>
<keyword evidence="1" id="KW-0456">Lyase</keyword>
<keyword evidence="1" id="KW-0670">Pyruvate</keyword>
<name>A0A6V8NMR2_9ACTN</name>
<feature type="non-terminal residue" evidence="1">
    <location>
        <position position="1"/>
    </location>
</feature>
<accession>A0A6V8NMR2</accession>
<gene>
    <name evidence="1" type="ORF">HKBW3S06_00815</name>
</gene>
<proteinExistence type="predicted"/>
<protein>
    <submittedName>
        <fullName evidence="1">Pyruvate formate lyase activating enzyme</fullName>
    </submittedName>
</protein>
<dbReference type="GO" id="GO:0016829">
    <property type="term" value="F:lyase activity"/>
    <property type="evidence" value="ECO:0007669"/>
    <property type="project" value="UniProtKB-KW"/>
</dbReference>
<comment type="caution">
    <text evidence="1">The sequence shown here is derived from an EMBL/GenBank/DDBJ whole genome shotgun (WGS) entry which is preliminary data.</text>
</comment>
<dbReference type="AlphaFoldDB" id="A0A6V8NMR2"/>
<reference evidence="1 2" key="1">
    <citation type="journal article" date="2020" name="Front. Microbiol.">
        <title>Single-cell genomics of novel Actinobacteria with the Wood-Ljungdahl pathway discovered in a serpentinizing system.</title>
        <authorList>
            <person name="Merino N."/>
            <person name="Kawai M."/>
            <person name="Boyd E.S."/>
            <person name="Colman D.R."/>
            <person name="McGlynn S.E."/>
            <person name="Nealson K.H."/>
            <person name="Kurokawa K."/>
            <person name="Hongoh Y."/>
        </authorList>
    </citation>
    <scope>NUCLEOTIDE SEQUENCE [LARGE SCALE GENOMIC DNA]</scope>
    <source>
        <strain evidence="1 2">S06</strain>
    </source>
</reference>